<evidence type="ECO:0000256" key="1">
    <source>
        <dbReference type="ARBA" id="ARBA00005854"/>
    </source>
</evidence>
<organism evidence="7 8">
    <name type="scientific">Nocardioides bruguierae</name>
    <dbReference type="NCBI Taxonomy" id="2945102"/>
    <lineage>
        <taxon>Bacteria</taxon>
        <taxon>Bacillati</taxon>
        <taxon>Actinomycetota</taxon>
        <taxon>Actinomycetes</taxon>
        <taxon>Propionibacteriales</taxon>
        <taxon>Nocardioidaceae</taxon>
        <taxon>Nocardioides</taxon>
    </lineage>
</organism>
<dbReference type="InterPro" id="IPR043322">
    <property type="entry name" value="CtBP"/>
</dbReference>
<dbReference type="GO" id="GO:0051287">
    <property type="term" value="F:NAD binding"/>
    <property type="evidence" value="ECO:0007669"/>
    <property type="project" value="InterPro"/>
</dbReference>
<dbReference type="PANTHER" id="PTHR43761:SF1">
    <property type="entry name" value="D-ISOMER SPECIFIC 2-HYDROXYACID DEHYDROGENASE CATALYTIC DOMAIN-CONTAINING PROTEIN-RELATED"/>
    <property type="match status" value="1"/>
</dbReference>
<evidence type="ECO:0000256" key="3">
    <source>
        <dbReference type="ARBA" id="ARBA00023027"/>
    </source>
</evidence>
<dbReference type="EMBL" id="JAMOIL010000003">
    <property type="protein sequence ID" value="MCM0619497.1"/>
    <property type="molecule type" value="Genomic_DNA"/>
</dbReference>
<keyword evidence="8" id="KW-1185">Reference proteome</keyword>
<dbReference type="Pfam" id="PF02826">
    <property type="entry name" value="2-Hacid_dh_C"/>
    <property type="match status" value="1"/>
</dbReference>
<dbReference type="AlphaFoldDB" id="A0A9X2D4Y2"/>
<dbReference type="InterPro" id="IPR036291">
    <property type="entry name" value="NAD(P)-bd_dom_sf"/>
</dbReference>
<dbReference type="InterPro" id="IPR050418">
    <property type="entry name" value="D-iso_2-hydroxyacid_DH_PdxB"/>
</dbReference>
<dbReference type="PANTHER" id="PTHR43761">
    <property type="entry name" value="D-ISOMER SPECIFIC 2-HYDROXYACID DEHYDROGENASE FAMILY PROTEIN (AFU_ORTHOLOGUE AFUA_1G13630)"/>
    <property type="match status" value="1"/>
</dbReference>
<comment type="similarity">
    <text evidence="1 4">Belongs to the D-isomer specific 2-hydroxyacid dehydrogenase family.</text>
</comment>
<comment type="caution">
    <text evidence="7">The sequence shown here is derived from an EMBL/GenBank/DDBJ whole genome shotgun (WGS) entry which is preliminary data.</text>
</comment>
<gene>
    <name evidence="7" type="ORF">M8330_04195</name>
</gene>
<dbReference type="RefSeq" id="WP_250826315.1">
    <property type="nucleotide sequence ID" value="NZ_JAMOIL010000003.1"/>
</dbReference>
<feature type="domain" description="D-isomer specific 2-hydroxyacid dehydrogenase catalytic" evidence="5">
    <location>
        <begin position="59"/>
        <end position="336"/>
    </location>
</feature>
<feature type="domain" description="D-isomer specific 2-hydroxyacid dehydrogenase NAD-binding" evidence="6">
    <location>
        <begin position="132"/>
        <end position="310"/>
    </location>
</feature>
<dbReference type="GO" id="GO:0016616">
    <property type="term" value="F:oxidoreductase activity, acting on the CH-OH group of donors, NAD or NADP as acceptor"/>
    <property type="evidence" value="ECO:0007669"/>
    <property type="project" value="InterPro"/>
</dbReference>
<dbReference type="InterPro" id="IPR006140">
    <property type="entry name" value="D-isomer_DH_NAD-bd"/>
</dbReference>
<dbReference type="InterPro" id="IPR029753">
    <property type="entry name" value="D-isomer_DH_CS"/>
</dbReference>
<reference evidence="7" key="1">
    <citation type="submission" date="2022-05" db="EMBL/GenBank/DDBJ databases">
        <authorList>
            <person name="Tuo L."/>
        </authorList>
    </citation>
    <scope>NUCLEOTIDE SEQUENCE</scope>
    <source>
        <strain evidence="7">BSK12Z-4</strain>
    </source>
</reference>
<protein>
    <submittedName>
        <fullName evidence="7">C-terminal binding protein</fullName>
    </submittedName>
</protein>
<proteinExistence type="inferred from homology"/>
<dbReference type="Pfam" id="PF00389">
    <property type="entry name" value="2-Hacid_dh"/>
    <property type="match status" value="1"/>
</dbReference>
<dbReference type="InterPro" id="IPR006139">
    <property type="entry name" value="D-isomer_2_OHA_DH_cat_dom"/>
</dbReference>
<dbReference type="SUPFAM" id="SSF52283">
    <property type="entry name" value="Formate/glycerate dehydrogenase catalytic domain-like"/>
    <property type="match status" value="1"/>
</dbReference>
<evidence type="ECO:0000256" key="4">
    <source>
        <dbReference type="RuleBase" id="RU003719"/>
    </source>
</evidence>
<dbReference type="Proteomes" id="UP001139485">
    <property type="component" value="Unassembled WGS sequence"/>
</dbReference>
<dbReference type="FunFam" id="3.40.50.720:FF:000203">
    <property type="entry name" value="D-3-phosphoglycerate dehydrogenase (SerA)"/>
    <property type="match status" value="1"/>
</dbReference>
<evidence type="ECO:0000259" key="6">
    <source>
        <dbReference type="Pfam" id="PF02826"/>
    </source>
</evidence>
<accession>A0A9X2D4Y2</accession>
<evidence type="ECO:0000313" key="8">
    <source>
        <dbReference type="Proteomes" id="UP001139485"/>
    </source>
</evidence>
<evidence type="ECO:0000259" key="5">
    <source>
        <dbReference type="Pfam" id="PF00389"/>
    </source>
</evidence>
<dbReference type="GO" id="GO:0003714">
    <property type="term" value="F:transcription corepressor activity"/>
    <property type="evidence" value="ECO:0007669"/>
    <property type="project" value="InterPro"/>
</dbReference>
<dbReference type="Gene3D" id="3.40.50.720">
    <property type="entry name" value="NAD(P)-binding Rossmann-like Domain"/>
    <property type="match status" value="2"/>
</dbReference>
<name>A0A9X2D4Y2_9ACTN</name>
<dbReference type="PROSITE" id="PS00670">
    <property type="entry name" value="D_2_HYDROXYACID_DH_2"/>
    <property type="match status" value="1"/>
</dbReference>
<dbReference type="CDD" id="cd05299">
    <property type="entry name" value="CtBP_dh"/>
    <property type="match status" value="1"/>
</dbReference>
<evidence type="ECO:0000313" key="7">
    <source>
        <dbReference type="EMBL" id="MCM0619497.1"/>
    </source>
</evidence>
<keyword evidence="3" id="KW-0520">NAD</keyword>
<sequence>MTEHRPSPSTAPAAGATDTADLRVVYAGIGDDLAHERGVLQGWGVAGLELLEADPGDGSVDALVAAFADADAIVTEGLAITREVLERLPRLRAVALQSIGTNTVDLAAAAERGVAVSHAPGFCVDEVATHTVAMILDLARHVTRFDRRVRAGVWDPLDASLPMPRRLRGQRVGLVYFGAIPRAVAPLLHAFGLEVAVWAPTWSAEDLAAAGVTPVGSLDELLATSDVVSLHCPLLPSTHHLVGERELRLMRPSAGLVNTARGEVVDEAALVTALRTGTIAAAAIDVIEDEDTGRTALTDLDNVVLTPHSAFLSAESFVQAREMALACVVDVLVHGRSPRHEAPLPRTV</sequence>
<dbReference type="SUPFAM" id="SSF51735">
    <property type="entry name" value="NAD(P)-binding Rossmann-fold domains"/>
    <property type="match status" value="1"/>
</dbReference>
<keyword evidence="2 4" id="KW-0560">Oxidoreductase</keyword>
<evidence type="ECO:0000256" key="2">
    <source>
        <dbReference type="ARBA" id="ARBA00023002"/>
    </source>
</evidence>